<dbReference type="Proteomes" id="UP000184603">
    <property type="component" value="Unassembled WGS sequence"/>
</dbReference>
<sequence length="337" mass="38305">MHQALLPGYIQHLLQPASYLHPVDTVSFIQTHVSYLIFAGAYVYKWKKTVNLGFVDFSTLEKRGYFCEEEVRLNRRLCPDMYLGVVTLCRKGDLFQLEGDGEPIEYGVKMRRLPATLMMDRVIAGSHLTRNHLAKIVDRLVVFYDSVPIVPVASGYGDVHAVARNIRDNFTETSSFVGGKALSEAQFIRIQNFAESFLQNHELFDKRVRQGKVRDCHGDLHSANICLTDEIAIFDCIEFNESLRCTDIAADVAFLAMDLDFHNLLDLSNFFVDRYISCSGDEGLREMLDFYKCYRAYVRGKIGLLTAADQAVGLDEKSAALKMAQHYFQLAEKYTMA</sequence>
<accession>A0A1M7Y2Q0</accession>
<protein>
    <recommendedName>
        <fullName evidence="3">Aminoglycoside phosphotransferase domain-containing protein</fullName>
    </recommendedName>
</protein>
<gene>
    <name evidence="1" type="ORF">SAMN02745220_01357</name>
</gene>
<evidence type="ECO:0000313" key="1">
    <source>
        <dbReference type="EMBL" id="SHO46203.1"/>
    </source>
</evidence>
<evidence type="ECO:0008006" key="3">
    <source>
        <dbReference type="Google" id="ProtNLM"/>
    </source>
</evidence>
<dbReference type="SUPFAM" id="SSF56112">
    <property type="entry name" value="Protein kinase-like (PK-like)"/>
    <property type="match status" value="1"/>
</dbReference>
<keyword evidence="2" id="KW-1185">Reference proteome</keyword>
<dbReference type="AlphaFoldDB" id="A0A1M7Y2Q0"/>
<dbReference type="InterPro" id="IPR052732">
    <property type="entry name" value="Cell-binding_unc_protein"/>
</dbReference>
<dbReference type="OrthoDB" id="9810277at2"/>
<dbReference type="RefSeq" id="WP_073612700.1">
    <property type="nucleotide sequence ID" value="NZ_FRFE01000005.1"/>
</dbReference>
<evidence type="ECO:0000313" key="2">
    <source>
        <dbReference type="Proteomes" id="UP000184603"/>
    </source>
</evidence>
<dbReference type="EMBL" id="FRFE01000005">
    <property type="protein sequence ID" value="SHO46203.1"/>
    <property type="molecule type" value="Genomic_DNA"/>
</dbReference>
<name>A0A1M7Y2Q0_9BACT</name>
<proteinExistence type="predicted"/>
<dbReference type="PANTHER" id="PTHR43883:SF1">
    <property type="entry name" value="GLUCONOKINASE"/>
    <property type="match status" value="1"/>
</dbReference>
<reference evidence="1 2" key="1">
    <citation type="submission" date="2016-12" db="EMBL/GenBank/DDBJ databases">
        <authorList>
            <person name="Song W.-J."/>
            <person name="Kurnit D.M."/>
        </authorList>
    </citation>
    <scope>NUCLEOTIDE SEQUENCE [LARGE SCALE GENOMIC DNA]</scope>
    <source>
        <strain evidence="1 2">DSM 18488</strain>
    </source>
</reference>
<organism evidence="1 2">
    <name type="scientific">Desulfopila aestuarii DSM 18488</name>
    <dbReference type="NCBI Taxonomy" id="1121416"/>
    <lineage>
        <taxon>Bacteria</taxon>
        <taxon>Pseudomonadati</taxon>
        <taxon>Thermodesulfobacteriota</taxon>
        <taxon>Desulfobulbia</taxon>
        <taxon>Desulfobulbales</taxon>
        <taxon>Desulfocapsaceae</taxon>
        <taxon>Desulfopila</taxon>
    </lineage>
</organism>
<dbReference type="InterPro" id="IPR011009">
    <property type="entry name" value="Kinase-like_dom_sf"/>
</dbReference>
<dbReference type="PANTHER" id="PTHR43883">
    <property type="entry name" value="SLR0207 PROTEIN"/>
    <property type="match status" value="1"/>
</dbReference>
<dbReference type="STRING" id="1121416.SAMN02745220_01357"/>